<accession>A0ABR1V3V9</accession>
<keyword evidence="2" id="KW-1185">Reference proteome</keyword>
<evidence type="ECO:0000313" key="1">
    <source>
        <dbReference type="EMBL" id="KAK8064970.1"/>
    </source>
</evidence>
<reference evidence="1 2" key="1">
    <citation type="submission" date="2023-01" db="EMBL/GenBank/DDBJ databases">
        <title>Analysis of 21 Apiospora genomes using comparative genomics revels a genus with tremendous synthesis potential of carbohydrate active enzymes and secondary metabolites.</title>
        <authorList>
            <person name="Sorensen T."/>
        </authorList>
    </citation>
    <scope>NUCLEOTIDE SEQUENCE [LARGE SCALE GENOMIC DNA]</scope>
    <source>
        <strain evidence="1 2">CBS 114990</strain>
    </source>
</reference>
<evidence type="ECO:0000313" key="2">
    <source>
        <dbReference type="Proteomes" id="UP001433268"/>
    </source>
</evidence>
<protein>
    <submittedName>
        <fullName evidence="1">Uncharacterized protein</fullName>
    </submittedName>
</protein>
<sequence length="144" mass="16447">MLTLAPFKPLNRDAVMLVIGRQAPRGWKLVDSEPIANANSGFPAVFVDDRFTKFVVPVNVRLNQDGIDIWVLVVVRRKPGEADPSANVWAVDFYDPNEPEMEENQFGHHDRRKRHLKVVKAMAKRWFGDELQFDVPPSGSLPLW</sequence>
<dbReference type="RefSeq" id="XP_066661724.1">
    <property type="nucleotide sequence ID" value="XM_066816032.1"/>
</dbReference>
<name>A0ABR1V3V9_9PEZI</name>
<proteinExistence type="predicted"/>
<dbReference type="Proteomes" id="UP001433268">
    <property type="component" value="Unassembled WGS sequence"/>
</dbReference>
<dbReference type="EMBL" id="JAQQWN010000009">
    <property type="protein sequence ID" value="KAK8064970.1"/>
    <property type="molecule type" value="Genomic_DNA"/>
</dbReference>
<organism evidence="1 2">
    <name type="scientific">Apiospora hydei</name>
    <dbReference type="NCBI Taxonomy" id="1337664"/>
    <lineage>
        <taxon>Eukaryota</taxon>
        <taxon>Fungi</taxon>
        <taxon>Dikarya</taxon>
        <taxon>Ascomycota</taxon>
        <taxon>Pezizomycotina</taxon>
        <taxon>Sordariomycetes</taxon>
        <taxon>Xylariomycetidae</taxon>
        <taxon>Amphisphaeriales</taxon>
        <taxon>Apiosporaceae</taxon>
        <taxon>Apiospora</taxon>
    </lineage>
</organism>
<comment type="caution">
    <text evidence="1">The sequence shown here is derived from an EMBL/GenBank/DDBJ whole genome shotgun (WGS) entry which is preliminary data.</text>
</comment>
<gene>
    <name evidence="1" type="ORF">PG997_011717</name>
</gene>
<dbReference type="GeneID" id="92049092"/>